<evidence type="ECO:0000256" key="2">
    <source>
        <dbReference type="ARBA" id="ARBA00023315"/>
    </source>
</evidence>
<protein>
    <submittedName>
        <fullName evidence="4">N-acetylglutamate synthase</fullName>
    </submittedName>
</protein>
<dbReference type="SUPFAM" id="SSF55729">
    <property type="entry name" value="Acyl-CoA N-acyltransferases (Nat)"/>
    <property type="match status" value="1"/>
</dbReference>
<dbReference type="STRING" id="1855912.LuPra_00213"/>
<evidence type="ECO:0000313" key="4">
    <source>
        <dbReference type="EMBL" id="AMY07049.1"/>
    </source>
</evidence>
<dbReference type="PANTHER" id="PTHR43626">
    <property type="entry name" value="ACYL-COA N-ACYLTRANSFERASE"/>
    <property type="match status" value="1"/>
</dbReference>
<dbReference type="GO" id="GO:0005737">
    <property type="term" value="C:cytoplasm"/>
    <property type="evidence" value="ECO:0007669"/>
    <property type="project" value="TreeGrafter"/>
</dbReference>
<sequence precursor="true">MGHADVITWSQSIAGIDWHELEALYRAAPLGNKDAAGLQVVYGNSRYCCFAFDQGKLVGAGRALADGLDWSYVCDVAVLPSHQGTGVGKQIVATLVELSQGHRKIILYAVPGKEPFYRKFGFRRMLTAMAIFPDVQDAMARGYVTED</sequence>
<name>A0A143PH14_LUTPR</name>
<evidence type="ECO:0000313" key="5">
    <source>
        <dbReference type="Proteomes" id="UP000076079"/>
    </source>
</evidence>
<dbReference type="InterPro" id="IPR016181">
    <property type="entry name" value="Acyl_CoA_acyltransferase"/>
</dbReference>
<dbReference type="PROSITE" id="PS51186">
    <property type="entry name" value="GNAT"/>
    <property type="match status" value="1"/>
</dbReference>
<dbReference type="OrthoDB" id="9775804at2"/>
<keyword evidence="5" id="KW-1185">Reference proteome</keyword>
<dbReference type="PANTHER" id="PTHR43626:SF4">
    <property type="entry name" value="GCN5-RELATED N-ACETYLTRANSFERASE 2, CHLOROPLASTIC"/>
    <property type="match status" value="1"/>
</dbReference>
<dbReference type="Gene3D" id="3.40.630.30">
    <property type="match status" value="1"/>
</dbReference>
<keyword evidence="1" id="KW-0808">Transferase</keyword>
<dbReference type="AlphaFoldDB" id="A0A143PH14"/>
<proteinExistence type="predicted"/>
<dbReference type="Proteomes" id="UP000076079">
    <property type="component" value="Chromosome"/>
</dbReference>
<accession>A0A143PH14</accession>
<evidence type="ECO:0000259" key="3">
    <source>
        <dbReference type="PROSITE" id="PS51186"/>
    </source>
</evidence>
<reference evidence="4 5" key="1">
    <citation type="journal article" date="2016" name="Genome Announc.">
        <title>First Complete Genome Sequence of a Subdivision 6 Acidobacterium Strain.</title>
        <authorList>
            <person name="Huang S."/>
            <person name="Vieira S."/>
            <person name="Bunk B."/>
            <person name="Riedel T."/>
            <person name="Sproer C."/>
            <person name="Overmann J."/>
        </authorList>
    </citation>
    <scope>NUCLEOTIDE SEQUENCE [LARGE SCALE GENOMIC DNA]</scope>
    <source>
        <strain evidence="5">DSM 100886 HEG_-6_39</strain>
    </source>
</reference>
<evidence type="ECO:0000256" key="1">
    <source>
        <dbReference type="ARBA" id="ARBA00022679"/>
    </source>
</evidence>
<dbReference type="GO" id="GO:0008080">
    <property type="term" value="F:N-acetyltransferase activity"/>
    <property type="evidence" value="ECO:0007669"/>
    <property type="project" value="InterPro"/>
</dbReference>
<dbReference type="Pfam" id="PF13508">
    <property type="entry name" value="Acetyltransf_7"/>
    <property type="match status" value="1"/>
</dbReference>
<dbReference type="InterPro" id="IPR045039">
    <property type="entry name" value="NSI-like"/>
</dbReference>
<dbReference type="CDD" id="cd04301">
    <property type="entry name" value="NAT_SF"/>
    <property type="match status" value="1"/>
</dbReference>
<gene>
    <name evidence="4" type="ORF">LuPra_00213</name>
</gene>
<keyword evidence="2" id="KW-0012">Acyltransferase</keyword>
<reference evidence="5" key="2">
    <citation type="submission" date="2016-04" db="EMBL/GenBank/DDBJ databases">
        <title>First Complete Genome Sequence of a Subdivision 6 Acidobacterium.</title>
        <authorList>
            <person name="Huang S."/>
            <person name="Vieira S."/>
            <person name="Bunk B."/>
            <person name="Riedel T."/>
            <person name="Sproeer C."/>
            <person name="Overmann J."/>
        </authorList>
    </citation>
    <scope>NUCLEOTIDE SEQUENCE [LARGE SCALE GENOMIC DNA]</scope>
    <source>
        <strain evidence="5">DSM 100886 HEG_-6_39</strain>
    </source>
</reference>
<dbReference type="InterPro" id="IPR000182">
    <property type="entry name" value="GNAT_dom"/>
</dbReference>
<organism evidence="4 5">
    <name type="scientific">Luteitalea pratensis</name>
    <dbReference type="NCBI Taxonomy" id="1855912"/>
    <lineage>
        <taxon>Bacteria</taxon>
        <taxon>Pseudomonadati</taxon>
        <taxon>Acidobacteriota</taxon>
        <taxon>Vicinamibacteria</taxon>
        <taxon>Vicinamibacterales</taxon>
        <taxon>Vicinamibacteraceae</taxon>
        <taxon>Luteitalea</taxon>
    </lineage>
</organism>
<dbReference type="KEGG" id="abac:LuPra_00213"/>
<dbReference type="EMBL" id="CP015136">
    <property type="protein sequence ID" value="AMY07049.1"/>
    <property type="molecule type" value="Genomic_DNA"/>
</dbReference>
<feature type="domain" description="N-acetyltransferase" evidence="3">
    <location>
        <begin position="7"/>
        <end position="144"/>
    </location>
</feature>